<dbReference type="AlphaFoldDB" id="K1M6J1"/>
<reference evidence="2 3" key="1">
    <citation type="submission" date="2012-07" db="EMBL/GenBank/DDBJ databases">
        <title>The Genome Sequence of Lactobacillus crispatus FB077-07.</title>
        <authorList>
            <consortium name="The Broad Institute Genome Sequencing Platform"/>
            <person name="Earl A."/>
            <person name="Ward D."/>
            <person name="Feldgarden M."/>
            <person name="Gevers D."/>
            <person name="Saerens B."/>
            <person name="Vaneechoutte M."/>
            <person name="Walker B."/>
            <person name="Young S.K."/>
            <person name="Zeng Q."/>
            <person name="Gargeya S."/>
            <person name="Fitzgerald M."/>
            <person name="Haas B."/>
            <person name="Abouelleil A."/>
            <person name="Alvarado L."/>
            <person name="Arachchi H.M."/>
            <person name="Berlin A.M."/>
            <person name="Chapman S.B."/>
            <person name="Goldberg J."/>
            <person name="Griggs A."/>
            <person name="Gujja S."/>
            <person name="Hansen M."/>
            <person name="Howarth C."/>
            <person name="Imamovic A."/>
            <person name="Larimer J."/>
            <person name="McCowen C."/>
            <person name="Montmayeur A."/>
            <person name="Murphy C."/>
            <person name="Neiman D."/>
            <person name="Pearson M."/>
            <person name="Priest M."/>
            <person name="Roberts A."/>
            <person name="Saif S."/>
            <person name="Shea T."/>
            <person name="Sisk P."/>
            <person name="Sykes S."/>
            <person name="Wortman J."/>
            <person name="Nusbaum C."/>
            <person name="Birren B."/>
        </authorList>
    </citation>
    <scope>NUCLEOTIDE SEQUENCE [LARGE SCALE GENOMIC DNA]</scope>
    <source>
        <strain evidence="2 3">FB077-07</strain>
    </source>
</reference>
<evidence type="ECO:0000313" key="3">
    <source>
        <dbReference type="Proteomes" id="UP000004722"/>
    </source>
</evidence>
<dbReference type="CDD" id="cd00093">
    <property type="entry name" value="HTH_XRE"/>
    <property type="match status" value="1"/>
</dbReference>
<proteinExistence type="predicted"/>
<sequence>MASVLKDNARALAKQYLRDHGIKQSWLADKLRISEPTLSGRLNGRYKFDADFAVAFSKALGISPDIFLK</sequence>
<dbReference type="HOGENOM" id="CLU_195225_0_0_9"/>
<dbReference type="Pfam" id="PF01381">
    <property type="entry name" value="HTH_3"/>
    <property type="match status" value="1"/>
</dbReference>
<dbReference type="SUPFAM" id="SSF47413">
    <property type="entry name" value="lambda repressor-like DNA-binding domains"/>
    <property type="match status" value="1"/>
</dbReference>
<dbReference type="RefSeq" id="WP_005718955.1">
    <property type="nucleotide sequence ID" value="NZ_JH932274.1"/>
</dbReference>
<evidence type="ECO:0000313" key="2">
    <source>
        <dbReference type="EMBL" id="EKB63111.1"/>
    </source>
</evidence>
<dbReference type="Gene3D" id="1.10.260.40">
    <property type="entry name" value="lambda repressor-like DNA-binding domains"/>
    <property type="match status" value="1"/>
</dbReference>
<dbReference type="InterPro" id="IPR001387">
    <property type="entry name" value="Cro/C1-type_HTH"/>
</dbReference>
<dbReference type="SMART" id="SM00530">
    <property type="entry name" value="HTH_XRE"/>
    <property type="match status" value="1"/>
</dbReference>
<dbReference type="PATRIC" id="fig|883092.3.peg.2124"/>
<dbReference type="InterPro" id="IPR010982">
    <property type="entry name" value="Lambda_DNA-bd_dom_sf"/>
</dbReference>
<protein>
    <recommendedName>
        <fullName evidence="1">HTH cro/C1-type domain-containing protein</fullName>
    </recommendedName>
</protein>
<name>K1M6J1_9LACO</name>
<dbReference type="GO" id="GO:0003677">
    <property type="term" value="F:DNA binding"/>
    <property type="evidence" value="ECO:0007669"/>
    <property type="project" value="InterPro"/>
</dbReference>
<comment type="caution">
    <text evidence="2">The sequence shown here is derived from an EMBL/GenBank/DDBJ whole genome shotgun (WGS) entry which is preliminary data.</text>
</comment>
<organism evidence="2 3">
    <name type="scientific">Lactobacillus crispatus FB077-07</name>
    <dbReference type="NCBI Taxonomy" id="883092"/>
    <lineage>
        <taxon>Bacteria</taxon>
        <taxon>Bacillati</taxon>
        <taxon>Bacillota</taxon>
        <taxon>Bacilli</taxon>
        <taxon>Lactobacillales</taxon>
        <taxon>Lactobacillaceae</taxon>
        <taxon>Lactobacillus</taxon>
    </lineage>
</organism>
<feature type="domain" description="HTH cro/C1-type" evidence="1">
    <location>
        <begin position="14"/>
        <end position="67"/>
    </location>
</feature>
<dbReference type="Proteomes" id="UP000004722">
    <property type="component" value="Unassembled WGS sequence"/>
</dbReference>
<gene>
    <name evidence="2" type="ORF">HMPREF9249_02144</name>
</gene>
<dbReference type="PROSITE" id="PS50943">
    <property type="entry name" value="HTH_CROC1"/>
    <property type="match status" value="1"/>
</dbReference>
<dbReference type="EMBL" id="AGZG01000104">
    <property type="protein sequence ID" value="EKB63111.1"/>
    <property type="molecule type" value="Genomic_DNA"/>
</dbReference>
<evidence type="ECO:0000259" key="1">
    <source>
        <dbReference type="PROSITE" id="PS50943"/>
    </source>
</evidence>
<dbReference type="OrthoDB" id="2325301at2"/>
<accession>K1M6J1</accession>